<evidence type="ECO:0000313" key="2">
    <source>
        <dbReference type="Proteomes" id="UP000492821"/>
    </source>
</evidence>
<evidence type="ECO:0000256" key="1">
    <source>
        <dbReference type="SAM" id="SignalP"/>
    </source>
</evidence>
<feature type="signal peptide" evidence="1">
    <location>
        <begin position="1"/>
        <end position="18"/>
    </location>
</feature>
<proteinExistence type="predicted"/>
<sequence>MKYLVAFLIFAVAITASAHFGYPYLLGMTDDARLAIIESAIAKNSKSAPSEGASAAAVPSAACNYAQFTNYLAQFALEAGFDQSVNYTNNGDELVYEVNALFKSLETSSDPTTAFDKFCVAQRQFFNLLDVDQIEGCINAPALVSWGYSDNQAVKTVQFFSQVNYQCTAGFRTYIGNFGGYLNAYAANINVLNKCEDTFNATLSTSPRDPCPAVDTYTTCVGSVYKNVSVDQAWTACEVVRKTNLVVFHECRGVFLCQLAAFTS</sequence>
<dbReference type="AlphaFoldDB" id="A0A7E4VLZ6"/>
<dbReference type="Proteomes" id="UP000492821">
    <property type="component" value="Unassembled WGS sequence"/>
</dbReference>
<accession>A0A7E4VLZ6</accession>
<dbReference type="WBParaSite" id="Pan_g22134.t1">
    <property type="protein sequence ID" value="Pan_g22134.t1"/>
    <property type="gene ID" value="Pan_g22134"/>
</dbReference>
<keyword evidence="2" id="KW-1185">Reference proteome</keyword>
<keyword evidence="1" id="KW-0732">Signal</keyword>
<reference evidence="3" key="2">
    <citation type="submission" date="2020-10" db="UniProtKB">
        <authorList>
            <consortium name="WormBaseParasite"/>
        </authorList>
    </citation>
    <scope>IDENTIFICATION</scope>
</reference>
<organism evidence="2 3">
    <name type="scientific">Panagrellus redivivus</name>
    <name type="common">Microworm</name>
    <dbReference type="NCBI Taxonomy" id="6233"/>
    <lineage>
        <taxon>Eukaryota</taxon>
        <taxon>Metazoa</taxon>
        <taxon>Ecdysozoa</taxon>
        <taxon>Nematoda</taxon>
        <taxon>Chromadorea</taxon>
        <taxon>Rhabditida</taxon>
        <taxon>Tylenchina</taxon>
        <taxon>Panagrolaimomorpha</taxon>
        <taxon>Panagrolaimoidea</taxon>
        <taxon>Panagrolaimidae</taxon>
        <taxon>Panagrellus</taxon>
    </lineage>
</organism>
<protein>
    <submittedName>
        <fullName evidence="3">DUF19 domain-containing protein</fullName>
    </submittedName>
</protein>
<feature type="chain" id="PRO_5028845392" evidence="1">
    <location>
        <begin position="19"/>
        <end position="264"/>
    </location>
</feature>
<reference evidence="2" key="1">
    <citation type="journal article" date="2013" name="Genetics">
        <title>The draft genome and transcriptome of Panagrellus redivivus are shaped by the harsh demands of a free-living lifestyle.</title>
        <authorList>
            <person name="Srinivasan J."/>
            <person name="Dillman A.R."/>
            <person name="Macchietto M.G."/>
            <person name="Heikkinen L."/>
            <person name="Lakso M."/>
            <person name="Fracchia K.M."/>
            <person name="Antoshechkin I."/>
            <person name="Mortazavi A."/>
            <person name="Wong G."/>
            <person name="Sternberg P.W."/>
        </authorList>
    </citation>
    <scope>NUCLEOTIDE SEQUENCE [LARGE SCALE GENOMIC DNA]</scope>
    <source>
        <strain evidence="2">MT8872</strain>
    </source>
</reference>
<evidence type="ECO:0000313" key="3">
    <source>
        <dbReference type="WBParaSite" id="Pan_g22134.t1"/>
    </source>
</evidence>
<dbReference type="PANTHER" id="PTHR34311">
    <property type="entry name" value="PROTEIN CBG21698-RELATED"/>
    <property type="match status" value="1"/>
</dbReference>
<name>A0A7E4VLZ6_PANRE</name>